<reference evidence="2 3" key="1">
    <citation type="submission" date="2023-05" db="EMBL/GenBank/DDBJ databases">
        <title>B98-5 Cell Line De Novo Hybrid Assembly: An Optical Mapping Approach.</title>
        <authorList>
            <person name="Kananen K."/>
            <person name="Auerbach J.A."/>
            <person name="Kautto E."/>
            <person name="Blachly J.S."/>
        </authorList>
    </citation>
    <scope>NUCLEOTIDE SEQUENCE [LARGE SCALE GENOMIC DNA]</scope>
    <source>
        <strain evidence="2">B95-8</strain>
        <tissue evidence="2">Cell line</tissue>
    </source>
</reference>
<feature type="non-terminal residue" evidence="2">
    <location>
        <position position="1"/>
    </location>
</feature>
<dbReference type="EMBL" id="JASSZA010000001">
    <property type="protein sequence ID" value="KAK2119614.1"/>
    <property type="molecule type" value="Genomic_DNA"/>
</dbReference>
<proteinExistence type="predicted"/>
<feature type="region of interest" description="Disordered" evidence="1">
    <location>
        <begin position="1"/>
        <end position="54"/>
    </location>
</feature>
<feature type="non-terminal residue" evidence="2">
    <location>
        <position position="89"/>
    </location>
</feature>
<evidence type="ECO:0000256" key="1">
    <source>
        <dbReference type="SAM" id="MobiDB-lite"/>
    </source>
</evidence>
<sequence>VAQQDCHTERAVRHSALTEDTCMPEGSGVESETRSRASSSGNLADCMSKGESSQLLQPPWDWCLGALILKMNAFQEELLMQSEEISLDV</sequence>
<name>A0ABQ9WDC1_SAGOE</name>
<organism evidence="2 3">
    <name type="scientific">Saguinus oedipus</name>
    <name type="common">Cotton-top tamarin</name>
    <name type="synonym">Oedipomidas oedipus</name>
    <dbReference type="NCBI Taxonomy" id="9490"/>
    <lineage>
        <taxon>Eukaryota</taxon>
        <taxon>Metazoa</taxon>
        <taxon>Chordata</taxon>
        <taxon>Craniata</taxon>
        <taxon>Vertebrata</taxon>
        <taxon>Euteleostomi</taxon>
        <taxon>Mammalia</taxon>
        <taxon>Eutheria</taxon>
        <taxon>Euarchontoglires</taxon>
        <taxon>Primates</taxon>
        <taxon>Haplorrhini</taxon>
        <taxon>Platyrrhini</taxon>
        <taxon>Cebidae</taxon>
        <taxon>Callitrichinae</taxon>
        <taxon>Saguinus</taxon>
    </lineage>
</organism>
<comment type="caution">
    <text evidence="2">The sequence shown here is derived from an EMBL/GenBank/DDBJ whole genome shotgun (WGS) entry which is preliminary data.</text>
</comment>
<feature type="compositionally biased region" description="Basic and acidic residues" evidence="1">
    <location>
        <begin position="1"/>
        <end position="12"/>
    </location>
</feature>
<protein>
    <submittedName>
        <fullName evidence="2">Uncharacterized protein</fullName>
    </submittedName>
</protein>
<accession>A0ABQ9WDC1</accession>
<evidence type="ECO:0000313" key="3">
    <source>
        <dbReference type="Proteomes" id="UP001266305"/>
    </source>
</evidence>
<gene>
    <name evidence="2" type="ORF">P7K49_001000</name>
</gene>
<keyword evidence="3" id="KW-1185">Reference proteome</keyword>
<dbReference type="Proteomes" id="UP001266305">
    <property type="component" value="Unassembled WGS sequence"/>
</dbReference>
<evidence type="ECO:0000313" key="2">
    <source>
        <dbReference type="EMBL" id="KAK2119614.1"/>
    </source>
</evidence>